<dbReference type="InterPro" id="IPR036388">
    <property type="entry name" value="WH-like_DNA-bd_sf"/>
</dbReference>
<evidence type="ECO:0000313" key="7">
    <source>
        <dbReference type="Proteomes" id="UP000297948"/>
    </source>
</evidence>
<dbReference type="PRINTS" id="PR00778">
    <property type="entry name" value="HTHARSR"/>
</dbReference>
<dbReference type="SMART" id="SM00418">
    <property type="entry name" value="HTH_ARSR"/>
    <property type="match status" value="1"/>
</dbReference>
<keyword evidence="2" id="KW-0238">DNA-binding</keyword>
<dbReference type="Proteomes" id="UP000297948">
    <property type="component" value="Unassembled WGS sequence"/>
</dbReference>
<reference evidence="6 7" key="1">
    <citation type="submission" date="2019-03" db="EMBL/GenBank/DDBJ databases">
        <authorList>
            <person name="Gonzalez-Pimentel J.L."/>
        </authorList>
    </citation>
    <scope>NUCLEOTIDE SEQUENCE [LARGE SCALE GENOMIC DNA]</scope>
    <source>
        <strain evidence="6 7">JCM 31289</strain>
    </source>
</reference>
<dbReference type="InterPro" id="IPR036390">
    <property type="entry name" value="WH_DNA-bd_sf"/>
</dbReference>
<name>A0A4Z0HAG2_9ACTN</name>
<dbReference type="PANTHER" id="PTHR33154:SF33">
    <property type="entry name" value="TRANSCRIPTIONAL REPRESSOR SDPR"/>
    <property type="match status" value="1"/>
</dbReference>
<dbReference type="Gene3D" id="1.10.10.10">
    <property type="entry name" value="Winged helix-like DNA-binding domain superfamily/Winged helix DNA-binding domain"/>
    <property type="match status" value="1"/>
</dbReference>
<accession>A0A4Z0HAG2</accession>
<organism evidence="6 7">
    <name type="scientific">Streptomyces palmae</name>
    <dbReference type="NCBI Taxonomy" id="1701085"/>
    <lineage>
        <taxon>Bacteria</taxon>
        <taxon>Bacillati</taxon>
        <taxon>Actinomycetota</taxon>
        <taxon>Actinomycetes</taxon>
        <taxon>Kitasatosporales</taxon>
        <taxon>Streptomycetaceae</taxon>
        <taxon>Streptomyces</taxon>
    </lineage>
</organism>
<keyword evidence="1" id="KW-0805">Transcription regulation</keyword>
<feature type="region of interest" description="Disordered" evidence="4">
    <location>
        <begin position="102"/>
        <end position="149"/>
    </location>
</feature>
<dbReference type="InterPro" id="IPR001845">
    <property type="entry name" value="HTH_ArsR_DNA-bd_dom"/>
</dbReference>
<proteinExistence type="predicted"/>
<dbReference type="PROSITE" id="PS50987">
    <property type="entry name" value="HTH_ARSR_2"/>
    <property type="match status" value="1"/>
</dbReference>
<dbReference type="NCBIfam" id="NF033788">
    <property type="entry name" value="HTH_metalloreg"/>
    <property type="match status" value="1"/>
</dbReference>
<comment type="caution">
    <text evidence="6">The sequence shown here is derived from an EMBL/GenBank/DDBJ whole genome shotgun (WGS) entry which is preliminary data.</text>
</comment>
<evidence type="ECO:0000259" key="5">
    <source>
        <dbReference type="PROSITE" id="PS50987"/>
    </source>
</evidence>
<sequence>MLSVEREIRQGTEVPGDELQVFLKALASGTRQRLLQHFSDGGELTVGEVAERSGLGPSTASEHLAVLRRGGLLRSSRDGKAVRYRTDTAGITELLSQLQAYLLQHPEGQRPQEQRPEGQGPRDRHPQAQRPQEQHPEGQEEPRDRPPER</sequence>
<dbReference type="SUPFAM" id="SSF46785">
    <property type="entry name" value="Winged helix' DNA-binding domain"/>
    <property type="match status" value="1"/>
</dbReference>
<dbReference type="AlphaFoldDB" id="A0A4Z0HAG2"/>
<dbReference type="CDD" id="cd00090">
    <property type="entry name" value="HTH_ARSR"/>
    <property type="match status" value="1"/>
</dbReference>
<protein>
    <submittedName>
        <fullName evidence="6">Metalloregulator ArsR/SmtB family transcription factor</fullName>
    </submittedName>
</protein>
<evidence type="ECO:0000256" key="3">
    <source>
        <dbReference type="ARBA" id="ARBA00023163"/>
    </source>
</evidence>
<feature type="domain" description="HTH arsR-type" evidence="5">
    <location>
        <begin position="11"/>
        <end position="106"/>
    </location>
</feature>
<dbReference type="Pfam" id="PF12840">
    <property type="entry name" value="HTH_20"/>
    <property type="match status" value="1"/>
</dbReference>
<dbReference type="PANTHER" id="PTHR33154">
    <property type="entry name" value="TRANSCRIPTIONAL REGULATOR, ARSR FAMILY"/>
    <property type="match status" value="1"/>
</dbReference>
<feature type="compositionally biased region" description="Basic and acidic residues" evidence="4">
    <location>
        <begin position="107"/>
        <end position="149"/>
    </location>
</feature>
<dbReference type="InterPro" id="IPR011991">
    <property type="entry name" value="ArsR-like_HTH"/>
</dbReference>
<evidence type="ECO:0000256" key="1">
    <source>
        <dbReference type="ARBA" id="ARBA00023015"/>
    </source>
</evidence>
<dbReference type="GO" id="GO:0003677">
    <property type="term" value="F:DNA binding"/>
    <property type="evidence" value="ECO:0007669"/>
    <property type="project" value="UniProtKB-KW"/>
</dbReference>
<dbReference type="GO" id="GO:0003700">
    <property type="term" value="F:DNA-binding transcription factor activity"/>
    <property type="evidence" value="ECO:0007669"/>
    <property type="project" value="InterPro"/>
</dbReference>
<dbReference type="OrthoDB" id="9810923at2"/>
<evidence type="ECO:0000313" key="6">
    <source>
        <dbReference type="EMBL" id="TGB11242.1"/>
    </source>
</evidence>
<dbReference type="InterPro" id="IPR051081">
    <property type="entry name" value="HTH_MetalResp_TranReg"/>
</dbReference>
<dbReference type="EMBL" id="SRID01000086">
    <property type="protein sequence ID" value="TGB11242.1"/>
    <property type="molecule type" value="Genomic_DNA"/>
</dbReference>
<keyword evidence="7" id="KW-1185">Reference proteome</keyword>
<keyword evidence="3" id="KW-0804">Transcription</keyword>
<evidence type="ECO:0000256" key="4">
    <source>
        <dbReference type="SAM" id="MobiDB-lite"/>
    </source>
</evidence>
<evidence type="ECO:0000256" key="2">
    <source>
        <dbReference type="ARBA" id="ARBA00023125"/>
    </source>
</evidence>
<gene>
    <name evidence="6" type="ORF">E4099_12175</name>
</gene>